<dbReference type="STRING" id="765440.A0A0C3GIM1"/>
<proteinExistence type="predicted"/>
<dbReference type="OrthoDB" id="278430at2759"/>
<dbReference type="PROSITE" id="PS51673">
    <property type="entry name" value="SUZ"/>
    <property type="match status" value="1"/>
</dbReference>
<feature type="compositionally biased region" description="Polar residues" evidence="1">
    <location>
        <begin position="479"/>
        <end position="494"/>
    </location>
</feature>
<feature type="compositionally biased region" description="Polar residues" evidence="1">
    <location>
        <begin position="552"/>
        <end position="568"/>
    </location>
</feature>
<feature type="compositionally biased region" description="Acidic residues" evidence="1">
    <location>
        <begin position="186"/>
        <end position="195"/>
    </location>
</feature>
<dbReference type="PANTHER" id="PTHR15672:SF8">
    <property type="entry name" value="PROTEIN ENCORE"/>
    <property type="match status" value="1"/>
</dbReference>
<gene>
    <name evidence="3" type="ORF">PILCRDRAFT_812240</name>
</gene>
<feature type="region of interest" description="Disordered" evidence="1">
    <location>
        <begin position="367"/>
        <end position="390"/>
    </location>
</feature>
<feature type="compositionally biased region" description="Pro residues" evidence="1">
    <location>
        <begin position="25"/>
        <end position="34"/>
    </location>
</feature>
<accession>A0A0C3GIM1</accession>
<dbReference type="InParanoid" id="A0A0C3GIM1"/>
<feature type="compositionally biased region" description="Polar residues" evidence="1">
    <location>
        <begin position="768"/>
        <end position="782"/>
    </location>
</feature>
<dbReference type="InterPro" id="IPR024771">
    <property type="entry name" value="SUZ"/>
</dbReference>
<dbReference type="AlphaFoldDB" id="A0A0C3GIM1"/>
<feature type="compositionally biased region" description="Basic and acidic residues" evidence="1">
    <location>
        <begin position="784"/>
        <end position="796"/>
    </location>
</feature>
<dbReference type="SUPFAM" id="SSF82708">
    <property type="entry name" value="R3H domain"/>
    <property type="match status" value="1"/>
</dbReference>
<feature type="compositionally biased region" description="Polar residues" evidence="1">
    <location>
        <begin position="247"/>
        <end position="256"/>
    </location>
</feature>
<feature type="region of interest" description="Disordered" evidence="1">
    <location>
        <begin position="171"/>
        <end position="217"/>
    </location>
</feature>
<feature type="compositionally biased region" description="Low complexity" evidence="1">
    <location>
        <begin position="445"/>
        <end position="469"/>
    </location>
</feature>
<protein>
    <recommendedName>
        <fullName evidence="2">SUZ domain-containing protein</fullName>
    </recommendedName>
</protein>
<feature type="compositionally biased region" description="Polar residues" evidence="1">
    <location>
        <begin position="707"/>
        <end position="738"/>
    </location>
</feature>
<feature type="region of interest" description="Disordered" evidence="1">
    <location>
        <begin position="846"/>
        <end position="869"/>
    </location>
</feature>
<feature type="compositionally biased region" description="Pro residues" evidence="1">
    <location>
        <begin position="497"/>
        <end position="512"/>
    </location>
</feature>
<feature type="compositionally biased region" description="Low complexity" evidence="1">
    <location>
        <begin position="613"/>
        <end position="634"/>
    </location>
</feature>
<dbReference type="HOGENOM" id="CLU_015422_0_0_1"/>
<reference evidence="3 4" key="1">
    <citation type="submission" date="2014-04" db="EMBL/GenBank/DDBJ databases">
        <authorList>
            <consortium name="DOE Joint Genome Institute"/>
            <person name="Kuo A."/>
            <person name="Tarkka M."/>
            <person name="Buscot F."/>
            <person name="Kohler A."/>
            <person name="Nagy L.G."/>
            <person name="Floudas D."/>
            <person name="Copeland A."/>
            <person name="Barry K.W."/>
            <person name="Cichocki N."/>
            <person name="Veneault-Fourrey C."/>
            <person name="LaButti K."/>
            <person name="Lindquist E.A."/>
            <person name="Lipzen A."/>
            <person name="Lundell T."/>
            <person name="Morin E."/>
            <person name="Murat C."/>
            <person name="Sun H."/>
            <person name="Tunlid A."/>
            <person name="Henrissat B."/>
            <person name="Grigoriev I.V."/>
            <person name="Hibbett D.S."/>
            <person name="Martin F."/>
            <person name="Nordberg H.P."/>
            <person name="Cantor M.N."/>
            <person name="Hua S.X."/>
        </authorList>
    </citation>
    <scope>NUCLEOTIDE SEQUENCE [LARGE SCALE GENOMIC DNA]</scope>
    <source>
        <strain evidence="3 4">F 1598</strain>
    </source>
</reference>
<reference evidence="4" key="2">
    <citation type="submission" date="2015-01" db="EMBL/GenBank/DDBJ databases">
        <title>Evolutionary Origins and Diversification of the Mycorrhizal Mutualists.</title>
        <authorList>
            <consortium name="DOE Joint Genome Institute"/>
            <consortium name="Mycorrhizal Genomics Consortium"/>
            <person name="Kohler A."/>
            <person name="Kuo A."/>
            <person name="Nagy L.G."/>
            <person name="Floudas D."/>
            <person name="Copeland A."/>
            <person name="Barry K.W."/>
            <person name="Cichocki N."/>
            <person name="Veneault-Fourrey C."/>
            <person name="LaButti K."/>
            <person name="Lindquist E.A."/>
            <person name="Lipzen A."/>
            <person name="Lundell T."/>
            <person name="Morin E."/>
            <person name="Murat C."/>
            <person name="Riley R."/>
            <person name="Ohm R."/>
            <person name="Sun H."/>
            <person name="Tunlid A."/>
            <person name="Henrissat B."/>
            <person name="Grigoriev I.V."/>
            <person name="Hibbett D.S."/>
            <person name="Martin F."/>
        </authorList>
    </citation>
    <scope>NUCLEOTIDE SEQUENCE [LARGE SCALE GENOMIC DNA]</scope>
    <source>
        <strain evidence="4">F 1598</strain>
    </source>
</reference>
<feature type="compositionally biased region" description="Low complexity" evidence="1">
    <location>
        <begin position="13"/>
        <end position="24"/>
    </location>
</feature>
<feature type="region of interest" description="Disordered" evidence="1">
    <location>
        <begin position="1"/>
        <end position="48"/>
    </location>
</feature>
<dbReference type="CDD" id="cd02642">
    <property type="entry name" value="R3H_encore_like"/>
    <property type="match status" value="1"/>
</dbReference>
<feature type="compositionally biased region" description="Low complexity" evidence="1">
    <location>
        <begin position="257"/>
        <end position="268"/>
    </location>
</feature>
<sequence>MAAAANTNTAPHSNSSGGLAALPSSPSPLTPPPADWARSRSPNPAGTDTSIEEVSILVKDNAADVDAQILEALRSKDRLYVLKLGEMMEGLINERKTRIDLSPSTSYQRLLVHRCSAFYKLSPENDSTTKSIIVSPTTESRIPARKLSDLVPAESSTQPAFKIMRRTLNERIRSKPHTPAGSVAGDDPDLSDVEPSESGSFGGRSSAPGISKKQRTIEEREAAYNEARTRIFMEFQEKEKEQEKDMSASSSTQSLVSESASTSGGRRSSSIDDLDDSVSTPATESEWSGPVARERKDVRPTGSSNNVAGSSRSLRSNAPPFNANGSSGSRGSRPTSPAFKYPTLYEPPPTMGALYDAAQAAGKAPTFVPQFPYGYQPPGQVPPNQHQQAYLATYPNFSPYSYPPQNQTPTSDPVNQVGQNVYMPPHNQAPSQYVPYPNPYLWPNAHQPPAAPMPMQQQHPSTSSQHHPQASNHPHPHLQPTQSAPQFSSTYMQTPSPYGPYPMPGYYPPQPGQPQMSPPHQLMMGQPMYSPESRAQNGMGPAPGRNGHDPAGTSNHARTSSRNSTGQGAINGGGKRGAPPARTAWSYGPGISAGGLGYGNSNVVGGSAGPRLSSAMRRTSQSSSAGSGSTGYRTPAGDEASSTTSSSTTSSSRRTYTSTVSQQHPLPQRPDWSVGIRSEPTLHPTHPRHHDNAMSSSRSSGARHGNQPRTNFHSPSQQITSIALQSTDFPPLTSLSSPSEKRTPVLGGAWTNASSTRSILMPSPGHANLQTGALSPKSNVNNGRLEEPERGFERPPPKGNVELFNPKASRRSNSNSRHNSLPQDKLENEKQIGVDVVADVADQVTSLSLGDTSPGSPSVKAASTVPMST</sequence>
<feature type="compositionally biased region" description="Low complexity" evidence="1">
    <location>
        <begin position="641"/>
        <end position="661"/>
    </location>
</feature>
<feature type="compositionally biased region" description="Polar residues" evidence="1">
    <location>
        <begin position="1"/>
        <end position="12"/>
    </location>
</feature>
<dbReference type="Proteomes" id="UP000054166">
    <property type="component" value="Unassembled WGS sequence"/>
</dbReference>
<feature type="domain" description="SUZ" evidence="2">
    <location>
        <begin position="141"/>
        <end position="236"/>
    </location>
</feature>
<dbReference type="InterPro" id="IPR036867">
    <property type="entry name" value="R3H_dom_sf"/>
</dbReference>
<feature type="region of interest" description="Disordered" evidence="1">
    <location>
        <begin position="444"/>
        <end position="833"/>
    </location>
</feature>
<feature type="compositionally biased region" description="Polar residues" evidence="1">
    <location>
        <begin position="301"/>
        <end position="316"/>
    </location>
</feature>
<feature type="compositionally biased region" description="Polar residues" evidence="1">
    <location>
        <begin position="846"/>
        <end position="856"/>
    </location>
</feature>
<dbReference type="PANTHER" id="PTHR15672">
    <property type="entry name" value="CAMP-REGULATED PHOSPHOPROTEIN 21 RELATED R3H DOMAIN CONTAINING PROTEIN"/>
    <property type="match status" value="1"/>
</dbReference>
<feature type="compositionally biased region" description="Low complexity" evidence="1">
    <location>
        <begin position="367"/>
        <end position="378"/>
    </location>
</feature>
<dbReference type="Gene3D" id="3.30.1370.50">
    <property type="entry name" value="R3H-like domain"/>
    <property type="match status" value="1"/>
</dbReference>
<feature type="compositionally biased region" description="Low complexity" evidence="1">
    <location>
        <begin position="811"/>
        <end position="820"/>
    </location>
</feature>
<dbReference type="InterPro" id="IPR051937">
    <property type="entry name" value="R3H_domain_containing"/>
</dbReference>
<keyword evidence="4" id="KW-1185">Reference proteome</keyword>
<dbReference type="GO" id="GO:0003676">
    <property type="term" value="F:nucleic acid binding"/>
    <property type="evidence" value="ECO:0007669"/>
    <property type="project" value="InterPro"/>
</dbReference>
<evidence type="ECO:0000313" key="4">
    <source>
        <dbReference type="Proteomes" id="UP000054166"/>
    </source>
</evidence>
<dbReference type="EMBL" id="KN832973">
    <property type="protein sequence ID" value="KIM90491.1"/>
    <property type="molecule type" value="Genomic_DNA"/>
</dbReference>
<organism evidence="3 4">
    <name type="scientific">Piloderma croceum (strain F 1598)</name>
    <dbReference type="NCBI Taxonomy" id="765440"/>
    <lineage>
        <taxon>Eukaryota</taxon>
        <taxon>Fungi</taxon>
        <taxon>Dikarya</taxon>
        <taxon>Basidiomycota</taxon>
        <taxon>Agaricomycotina</taxon>
        <taxon>Agaricomycetes</taxon>
        <taxon>Agaricomycetidae</taxon>
        <taxon>Atheliales</taxon>
        <taxon>Atheliaceae</taxon>
        <taxon>Piloderma</taxon>
    </lineage>
</organism>
<evidence type="ECO:0000313" key="3">
    <source>
        <dbReference type="EMBL" id="KIM90491.1"/>
    </source>
</evidence>
<evidence type="ECO:0000256" key="1">
    <source>
        <dbReference type="SAM" id="MobiDB-lite"/>
    </source>
</evidence>
<dbReference type="Pfam" id="PF12752">
    <property type="entry name" value="SUZ"/>
    <property type="match status" value="1"/>
</dbReference>
<evidence type="ECO:0000259" key="2">
    <source>
        <dbReference type="PROSITE" id="PS51673"/>
    </source>
</evidence>
<name>A0A0C3GIM1_PILCF</name>
<feature type="region of interest" description="Disordered" evidence="1">
    <location>
        <begin position="238"/>
        <end position="351"/>
    </location>
</feature>